<reference evidence="3 4" key="1">
    <citation type="submission" date="2015-03" db="EMBL/GenBank/DDBJ databases">
        <title>Genome assembly of Sandaracinus amylolyticus DSM 53668.</title>
        <authorList>
            <person name="Sharma G."/>
            <person name="Subramanian S."/>
        </authorList>
    </citation>
    <scope>NUCLEOTIDE SEQUENCE [LARGE SCALE GENOMIC DNA]</scope>
    <source>
        <strain evidence="3 4">DSM 53668</strain>
    </source>
</reference>
<gene>
    <name evidence="3" type="ORF">DB32_003230</name>
</gene>
<feature type="transmembrane region" description="Helical" evidence="2">
    <location>
        <begin position="159"/>
        <end position="176"/>
    </location>
</feature>
<dbReference type="EMBL" id="CP011125">
    <property type="protein sequence ID" value="AKF06081.1"/>
    <property type="molecule type" value="Genomic_DNA"/>
</dbReference>
<keyword evidence="4" id="KW-1185">Reference proteome</keyword>
<feature type="transmembrane region" description="Helical" evidence="2">
    <location>
        <begin position="444"/>
        <end position="468"/>
    </location>
</feature>
<dbReference type="AlphaFoldDB" id="A0A0F6W2W9"/>
<feature type="coiled-coil region" evidence="1">
    <location>
        <begin position="29"/>
        <end position="84"/>
    </location>
</feature>
<dbReference type="STRING" id="927083.DB32_003230"/>
<feature type="transmembrane region" description="Helical" evidence="2">
    <location>
        <begin position="132"/>
        <end position="153"/>
    </location>
</feature>
<dbReference type="Proteomes" id="UP000034883">
    <property type="component" value="Chromosome"/>
</dbReference>
<evidence type="ECO:0000313" key="3">
    <source>
        <dbReference type="EMBL" id="AKF06081.1"/>
    </source>
</evidence>
<evidence type="ECO:0000313" key="4">
    <source>
        <dbReference type="Proteomes" id="UP000034883"/>
    </source>
</evidence>
<evidence type="ECO:0000256" key="1">
    <source>
        <dbReference type="SAM" id="Coils"/>
    </source>
</evidence>
<keyword evidence="2" id="KW-0812">Transmembrane</keyword>
<evidence type="ECO:0000256" key="2">
    <source>
        <dbReference type="SAM" id="Phobius"/>
    </source>
</evidence>
<keyword evidence="1" id="KW-0175">Coiled coil</keyword>
<accession>A0A0F6W2W9</accession>
<sequence length="607" mass="62140">MATETETARFALELQDGISDPARDADAALSALRRKIDEDTRSLRQMQQAMARLRGSSLANSTVARELRDRIAAQRQSLAQAQARYLELGGSLDALGAKAGSASGGLGKLLEAAQATPGPLGGLVSRVGALRALVAGGPLLAGVLGLAAGFLTIVVASTALVGAVGAATAALLRYGLAQAEARRSETLRLEGLVRLRSAYGLAAGSATELQAAIDRVSDSSALGRSEVGGYAEQLYRMGLRGGALEEALDGMAIAGSAGGERLARRFAGLAVGAARMGRSVRAVADDFRARFGGVAAAQALGFDRQMLRLRQNVSRIFDGLKIEGLLRALRMATSLFSQSTASGRALRQIAEVVFQPLIDAAANGGPVVRRVFQGMILRAQELTILFLRARNAFVRAFGGRDVLGGLDMQSLALRAGALLVTSFVAAVVTATIALAGFATVLGVVAAGVLVMTAPILAAVAALGALAYAGVTYGEQLMTGLVSGIQKGRSLVVATLRGVASDATAALRSALQISSPSRVFAQLGVQIPRGLAEGVEAGTSAASGAVESMVSAEAPRAAARGGSSISISIGDVHITAGHTDQPRELAQNFVDEVVRLLEGANIELGGAR</sequence>
<feature type="transmembrane region" description="Helical" evidence="2">
    <location>
        <begin position="417"/>
        <end position="438"/>
    </location>
</feature>
<proteinExistence type="predicted"/>
<organism evidence="3 4">
    <name type="scientific">Sandaracinus amylolyticus</name>
    <dbReference type="NCBI Taxonomy" id="927083"/>
    <lineage>
        <taxon>Bacteria</taxon>
        <taxon>Pseudomonadati</taxon>
        <taxon>Myxococcota</taxon>
        <taxon>Polyangia</taxon>
        <taxon>Polyangiales</taxon>
        <taxon>Sandaracinaceae</taxon>
        <taxon>Sandaracinus</taxon>
    </lineage>
</organism>
<keyword evidence="2" id="KW-1133">Transmembrane helix</keyword>
<dbReference type="KEGG" id="samy:DB32_003230"/>
<name>A0A0F6W2W9_9BACT</name>
<protein>
    <submittedName>
        <fullName evidence="3">Minor tail protein GP26</fullName>
    </submittedName>
</protein>
<keyword evidence="2" id="KW-0472">Membrane</keyword>